<evidence type="ECO:0000313" key="2">
    <source>
        <dbReference type="Proteomes" id="UP000630615"/>
    </source>
</evidence>
<protein>
    <submittedName>
        <fullName evidence="1">Uncharacterized protein</fullName>
    </submittedName>
</protein>
<name>A0ABQ1NHW5_9ENTE</name>
<dbReference type="EMBL" id="BMKI01000001">
    <property type="protein sequence ID" value="GGC76987.1"/>
    <property type="molecule type" value="Genomic_DNA"/>
</dbReference>
<comment type="caution">
    <text evidence="1">The sequence shown here is derived from an EMBL/GenBank/DDBJ whole genome shotgun (WGS) entry which is preliminary data.</text>
</comment>
<proteinExistence type="predicted"/>
<reference evidence="2" key="1">
    <citation type="journal article" date="2019" name="Int. J. Syst. Evol. Microbiol.">
        <title>The Global Catalogue of Microorganisms (GCM) 10K type strain sequencing project: providing services to taxonomists for standard genome sequencing and annotation.</title>
        <authorList>
            <consortium name="The Broad Institute Genomics Platform"/>
            <consortium name="The Broad Institute Genome Sequencing Center for Infectious Disease"/>
            <person name="Wu L."/>
            <person name="Ma J."/>
        </authorList>
    </citation>
    <scope>NUCLEOTIDE SEQUENCE [LARGE SCALE GENOMIC DNA]</scope>
    <source>
        <strain evidence="2">CGMCC 1.15942</strain>
    </source>
</reference>
<organism evidence="1 2">
    <name type="scientific">Enterococcus wangshanyuanii</name>
    <dbReference type="NCBI Taxonomy" id="2005703"/>
    <lineage>
        <taxon>Bacteria</taxon>
        <taxon>Bacillati</taxon>
        <taxon>Bacillota</taxon>
        <taxon>Bacilli</taxon>
        <taxon>Lactobacillales</taxon>
        <taxon>Enterococcaceae</taxon>
        <taxon>Enterococcus</taxon>
    </lineage>
</organism>
<gene>
    <name evidence="1" type="ORF">GCM10011573_03280</name>
</gene>
<accession>A0ABQ1NHW5</accession>
<keyword evidence="2" id="KW-1185">Reference proteome</keyword>
<sequence>MKKFGEKSENKVEINKKCVYAIHSKGGENMFGMVEYFQRFPFDLIVVILENLDLLSLANN</sequence>
<evidence type="ECO:0000313" key="1">
    <source>
        <dbReference type="EMBL" id="GGC76987.1"/>
    </source>
</evidence>
<dbReference type="Proteomes" id="UP000630615">
    <property type="component" value="Unassembled WGS sequence"/>
</dbReference>